<sequence length="43" mass="4876">MFFIFKAFAISLLNSSCKTSCISNLKREIMLFIPVNYGGSVHF</sequence>
<protein>
    <submittedName>
        <fullName evidence="1">Uncharacterized protein</fullName>
    </submittedName>
</protein>
<organism evidence="1 2">
    <name type="scientific">Desulfocucumis palustris</name>
    <dbReference type="NCBI Taxonomy" id="1898651"/>
    <lineage>
        <taxon>Bacteria</taxon>
        <taxon>Bacillati</taxon>
        <taxon>Bacillota</taxon>
        <taxon>Clostridia</taxon>
        <taxon>Eubacteriales</taxon>
        <taxon>Desulfocucumaceae</taxon>
        <taxon>Desulfocucumis</taxon>
    </lineage>
</organism>
<proteinExistence type="predicted"/>
<dbReference type="AlphaFoldDB" id="A0A2L2XEU6"/>
<reference evidence="2" key="1">
    <citation type="submission" date="2018-02" db="EMBL/GenBank/DDBJ databases">
        <title>Genome sequence of Desulfocucumis palustris strain NAW-5.</title>
        <authorList>
            <person name="Watanabe M."/>
            <person name="Kojima H."/>
            <person name="Fukui M."/>
        </authorList>
    </citation>
    <scope>NUCLEOTIDE SEQUENCE [LARGE SCALE GENOMIC DNA]</scope>
    <source>
        <strain evidence="2">NAW-5</strain>
    </source>
</reference>
<accession>A0A2L2XEU6</accession>
<gene>
    <name evidence="1" type="ORF">DCCM_3800</name>
</gene>
<dbReference type="Proteomes" id="UP000239549">
    <property type="component" value="Unassembled WGS sequence"/>
</dbReference>
<name>A0A2L2XEU6_9FIRM</name>
<dbReference type="EMBL" id="BFAV01000150">
    <property type="protein sequence ID" value="GBF34680.1"/>
    <property type="molecule type" value="Genomic_DNA"/>
</dbReference>
<comment type="caution">
    <text evidence="1">The sequence shown here is derived from an EMBL/GenBank/DDBJ whole genome shotgun (WGS) entry which is preliminary data.</text>
</comment>
<evidence type="ECO:0000313" key="1">
    <source>
        <dbReference type="EMBL" id="GBF34680.1"/>
    </source>
</evidence>
<evidence type="ECO:0000313" key="2">
    <source>
        <dbReference type="Proteomes" id="UP000239549"/>
    </source>
</evidence>
<keyword evidence="2" id="KW-1185">Reference proteome</keyword>